<dbReference type="AlphaFoldDB" id="A0ABD3DEY6"/>
<proteinExistence type="predicted"/>
<dbReference type="PANTHER" id="PTHR33640">
    <property type="entry name" value="TRANSMEMBRANE PROTEIN"/>
    <property type="match status" value="1"/>
</dbReference>
<feature type="region of interest" description="Disordered" evidence="1">
    <location>
        <begin position="180"/>
        <end position="278"/>
    </location>
</feature>
<organism evidence="3 4">
    <name type="scientific">Castilleja foliolosa</name>
    <dbReference type="NCBI Taxonomy" id="1961234"/>
    <lineage>
        <taxon>Eukaryota</taxon>
        <taxon>Viridiplantae</taxon>
        <taxon>Streptophyta</taxon>
        <taxon>Embryophyta</taxon>
        <taxon>Tracheophyta</taxon>
        <taxon>Spermatophyta</taxon>
        <taxon>Magnoliopsida</taxon>
        <taxon>eudicotyledons</taxon>
        <taxon>Gunneridae</taxon>
        <taxon>Pentapetalae</taxon>
        <taxon>asterids</taxon>
        <taxon>lamiids</taxon>
        <taxon>Lamiales</taxon>
        <taxon>Orobanchaceae</taxon>
        <taxon>Pedicularideae</taxon>
        <taxon>Castillejinae</taxon>
        <taxon>Castilleja</taxon>
    </lineage>
</organism>
<keyword evidence="2" id="KW-1133">Transmembrane helix</keyword>
<dbReference type="PANTHER" id="PTHR33640:SF30">
    <property type="entry name" value="DUF4408 DOMAIN-CONTAINING PROTEIN"/>
    <property type="match status" value="1"/>
</dbReference>
<comment type="caution">
    <text evidence="3">The sequence shown here is derived from an EMBL/GenBank/DDBJ whole genome shotgun (WGS) entry which is preliminary data.</text>
</comment>
<sequence>MDYSKVFDAVKFEKAKAIARFNMFRRISKSRQILEAVVLLLLIFWSTARVSAFAKTAAGSVLRFSTYLFNHHVVFLIGNAIIALIVVMCRRNDTASSAAGDLYDDYVKHSESPIQNEPSSAPTPDTAPAVYAAEEEEKKIVVCPEEKVVVPVRQSDGVAAAIEKAERQIKRFQRTQSEKLRREIGARTQMEFRRSESENRRNSVSERPQTEFRLSNSENRRKSVSERPQTEFRLSESENRRKSVSERPQTEFWQSESENRRKSVSSVEEVGKEDMERLSSEEFRRTVDAFIDKHWSKKTTKQKRFEEYEKYQLLQMA</sequence>
<gene>
    <name evidence="3" type="ORF">CASFOL_015864</name>
</gene>
<feature type="compositionally biased region" description="Basic and acidic residues" evidence="1">
    <location>
        <begin position="269"/>
        <end position="278"/>
    </location>
</feature>
<feature type="compositionally biased region" description="Basic and acidic residues" evidence="1">
    <location>
        <begin position="218"/>
        <end position="249"/>
    </location>
</feature>
<accession>A0ABD3DEY6</accession>
<evidence type="ECO:0000256" key="2">
    <source>
        <dbReference type="SAM" id="Phobius"/>
    </source>
</evidence>
<feature type="compositionally biased region" description="Basic and acidic residues" evidence="1">
    <location>
        <begin position="180"/>
        <end position="210"/>
    </location>
</feature>
<feature type="transmembrane region" description="Helical" evidence="2">
    <location>
        <begin position="68"/>
        <end position="89"/>
    </location>
</feature>
<keyword evidence="2" id="KW-0812">Transmembrane</keyword>
<name>A0ABD3DEY6_9LAMI</name>
<evidence type="ECO:0000313" key="4">
    <source>
        <dbReference type="Proteomes" id="UP001632038"/>
    </source>
</evidence>
<dbReference type="EMBL" id="JAVIJP010000017">
    <property type="protein sequence ID" value="KAL3640896.1"/>
    <property type="molecule type" value="Genomic_DNA"/>
</dbReference>
<dbReference type="Proteomes" id="UP001632038">
    <property type="component" value="Unassembled WGS sequence"/>
</dbReference>
<evidence type="ECO:0008006" key="5">
    <source>
        <dbReference type="Google" id="ProtNLM"/>
    </source>
</evidence>
<keyword evidence="2" id="KW-0472">Membrane</keyword>
<evidence type="ECO:0000256" key="1">
    <source>
        <dbReference type="SAM" id="MobiDB-lite"/>
    </source>
</evidence>
<protein>
    <recommendedName>
        <fullName evidence="5">DUF4408 domain-containing protein</fullName>
    </recommendedName>
</protein>
<keyword evidence="4" id="KW-1185">Reference proteome</keyword>
<evidence type="ECO:0000313" key="3">
    <source>
        <dbReference type="EMBL" id="KAL3640896.1"/>
    </source>
</evidence>
<reference evidence="4" key="1">
    <citation type="journal article" date="2024" name="IScience">
        <title>Strigolactones Initiate the Formation of Haustorium-like Structures in Castilleja.</title>
        <authorList>
            <person name="Buerger M."/>
            <person name="Peterson D."/>
            <person name="Chory J."/>
        </authorList>
    </citation>
    <scope>NUCLEOTIDE SEQUENCE [LARGE SCALE GENOMIC DNA]</scope>
</reference>